<gene>
    <name evidence="6" type="primary">nudC</name>
    <name evidence="6" type="ORF">ERYAMS2_00896</name>
    <name evidence="5" type="ORF">ERYAMS_00602</name>
</gene>
<dbReference type="PANTHER" id="PTHR43046:SF14">
    <property type="entry name" value="MUTT_NUDIX FAMILY PROTEIN"/>
    <property type="match status" value="1"/>
</dbReference>
<dbReference type="InterPro" id="IPR020084">
    <property type="entry name" value="NUDIX_hydrolase_CS"/>
</dbReference>
<dbReference type="InterPro" id="IPR020476">
    <property type="entry name" value="Nudix_hydrolase"/>
</dbReference>
<dbReference type="EC" id="3.6.1.22" evidence="6"/>
<dbReference type="RefSeq" id="WP_123171657.1">
    <property type="nucleotide sequence ID" value="NZ_OW659477.1"/>
</dbReference>
<evidence type="ECO:0000313" key="7">
    <source>
        <dbReference type="Proteomes" id="UP001154095"/>
    </source>
</evidence>
<dbReference type="CDD" id="cd02883">
    <property type="entry name" value="NUDIX_Hydrolase"/>
    <property type="match status" value="1"/>
</dbReference>
<evidence type="ECO:0000313" key="5">
    <source>
        <dbReference type="EMBL" id="CAH2761808.1"/>
    </source>
</evidence>
<keyword evidence="7" id="KW-1185">Reference proteome</keyword>
<name>A0AAU9VFN6_9FIRM</name>
<dbReference type="SUPFAM" id="SSF55811">
    <property type="entry name" value="Nudix"/>
    <property type="match status" value="1"/>
</dbReference>
<dbReference type="Proteomes" id="UP001154095">
    <property type="component" value="Chromosome"/>
</dbReference>
<evidence type="ECO:0000313" key="6">
    <source>
        <dbReference type="EMBL" id="CAH2761817.1"/>
    </source>
</evidence>
<dbReference type="InterPro" id="IPR015797">
    <property type="entry name" value="NUDIX_hydrolase-like_dom_sf"/>
</dbReference>
<comment type="similarity">
    <text evidence="3">Belongs to the Nudix hydrolase family.</text>
</comment>
<comment type="cofactor">
    <cofactor evidence="1">
        <name>Mg(2+)</name>
        <dbReference type="ChEBI" id="CHEBI:18420"/>
    </cofactor>
</comment>
<evidence type="ECO:0000256" key="1">
    <source>
        <dbReference type="ARBA" id="ARBA00001946"/>
    </source>
</evidence>
<dbReference type="EMBL" id="OW659496">
    <property type="protein sequence ID" value="CAH2761808.1"/>
    <property type="molecule type" value="Genomic_DNA"/>
</dbReference>
<dbReference type="PANTHER" id="PTHR43046">
    <property type="entry name" value="GDP-MANNOSE MANNOSYL HYDROLASE"/>
    <property type="match status" value="1"/>
</dbReference>
<dbReference type="AlphaFoldDB" id="A0AAU9VFN6"/>
<dbReference type="EMBL" id="OW659477">
    <property type="protein sequence ID" value="CAH2761817.1"/>
    <property type="molecule type" value="Genomic_DNA"/>
</dbReference>
<evidence type="ECO:0000313" key="8">
    <source>
        <dbReference type="Proteomes" id="UP001154111"/>
    </source>
</evidence>
<dbReference type="Proteomes" id="UP001154111">
    <property type="component" value="Chromosome"/>
</dbReference>
<protein>
    <submittedName>
        <fullName evidence="6">NUDIX hydrolase</fullName>
        <ecNumber evidence="6">3.6.1.22</ecNumber>
    </submittedName>
</protein>
<reference evidence="6" key="1">
    <citation type="submission" date="2022-04" db="EMBL/GenBank/DDBJ databases">
        <authorList>
            <person name="Forde T."/>
        </authorList>
    </citation>
    <scope>NUCLEOTIDE SEQUENCE</scope>
    <source>
        <strain evidence="6">A18Y016a</strain>
        <strain evidence="5">A18Y020d</strain>
    </source>
</reference>
<dbReference type="PROSITE" id="PS00893">
    <property type="entry name" value="NUDIX_BOX"/>
    <property type="match status" value="1"/>
</dbReference>
<feature type="domain" description="Nudix hydrolase" evidence="4">
    <location>
        <begin position="18"/>
        <end position="153"/>
    </location>
</feature>
<accession>A0AAU9VFN6</accession>
<organism evidence="6 8">
    <name type="scientific">Erysipelothrix amsterdamensis</name>
    <dbReference type="NCBI Taxonomy" id="2929157"/>
    <lineage>
        <taxon>Bacteria</taxon>
        <taxon>Bacillati</taxon>
        <taxon>Bacillota</taxon>
        <taxon>Erysipelotrichia</taxon>
        <taxon>Erysipelotrichales</taxon>
        <taxon>Erysipelotrichaceae</taxon>
        <taxon>Erysipelothrix</taxon>
    </lineage>
</organism>
<evidence type="ECO:0000256" key="3">
    <source>
        <dbReference type="RuleBase" id="RU003476"/>
    </source>
</evidence>
<dbReference type="GO" id="GO:0016787">
    <property type="term" value="F:hydrolase activity"/>
    <property type="evidence" value="ECO:0007669"/>
    <property type="project" value="UniProtKB-KW"/>
</dbReference>
<dbReference type="InterPro" id="IPR000086">
    <property type="entry name" value="NUDIX_hydrolase_dom"/>
</dbReference>
<evidence type="ECO:0000256" key="2">
    <source>
        <dbReference type="ARBA" id="ARBA00022801"/>
    </source>
</evidence>
<keyword evidence="2 3" id="KW-0378">Hydrolase</keyword>
<dbReference type="PRINTS" id="PR00502">
    <property type="entry name" value="NUDIXFAMILY"/>
</dbReference>
<sequence length="171" mass="19949">MIIKYFDDDQFKAANICNVRNTVRCFVLNEFGQCAMILIKGQDLFGKRNHYESPGGGIEVGESMIQAVHREIQEELGYEVDSISYLASVVDAYHRLELTTVHNYFVCKLAKKTCYARTCLELQLFDSIEWKLPNVWLDILDKPQDGVNELVHARERFMMHYFVDQQETLRD</sequence>
<dbReference type="Pfam" id="PF00293">
    <property type="entry name" value="NUDIX"/>
    <property type="match status" value="1"/>
</dbReference>
<proteinExistence type="inferred from homology"/>
<dbReference type="Gene3D" id="3.90.79.10">
    <property type="entry name" value="Nucleoside Triphosphate Pyrophosphohydrolase"/>
    <property type="match status" value="1"/>
</dbReference>
<dbReference type="PROSITE" id="PS51462">
    <property type="entry name" value="NUDIX"/>
    <property type="match status" value="1"/>
</dbReference>
<evidence type="ECO:0000259" key="4">
    <source>
        <dbReference type="PROSITE" id="PS51462"/>
    </source>
</evidence>